<dbReference type="AlphaFoldDB" id="A0ABD0KLE5"/>
<reference evidence="1 2" key="1">
    <citation type="journal article" date="2023" name="Sci. Data">
        <title>Genome assembly of the Korean intertidal mud-creeper Batillaria attramentaria.</title>
        <authorList>
            <person name="Patra A.K."/>
            <person name="Ho P.T."/>
            <person name="Jun S."/>
            <person name="Lee S.J."/>
            <person name="Kim Y."/>
            <person name="Won Y.J."/>
        </authorList>
    </citation>
    <scope>NUCLEOTIDE SEQUENCE [LARGE SCALE GENOMIC DNA]</scope>
    <source>
        <strain evidence="1">Wonlab-2016</strain>
    </source>
</reference>
<evidence type="ECO:0000313" key="1">
    <source>
        <dbReference type="EMBL" id="KAK7487645.1"/>
    </source>
</evidence>
<comment type="caution">
    <text evidence="1">The sequence shown here is derived from an EMBL/GenBank/DDBJ whole genome shotgun (WGS) entry which is preliminary data.</text>
</comment>
<accession>A0ABD0KLE5</accession>
<proteinExistence type="predicted"/>
<sequence length="199" mass="22789">MTFVFSPTEDYLWATRRSGSVANTVIQREILLTLRRWGRQRLVQTWLFPLAKDEAVRRKGERLSTAAAGLGPCPGEGYKVACDNHAADSARTHPCAHVSRQSLNRMSVMYSRMNAEMYWKMMLALSPRCSFGERIRQHKTSYDSVVFYYDSCNKQCCRQQPYYAPSYLNIATIKRAMHTGLQCRTSELRPYVGTVGRGL</sequence>
<dbReference type="Proteomes" id="UP001519460">
    <property type="component" value="Unassembled WGS sequence"/>
</dbReference>
<dbReference type="EMBL" id="JACVVK020000161">
    <property type="protein sequence ID" value="KAK7487645.1"/>
    <property type="molecule type" value="Genomic_DNA"/>
</dbReference>
<evidence type="ECO:0000313" key="2">
    <source>
        <dbReference type="Proteomes" id="UP001519460"/>
    </source>
</evidence>
<organism evidence="1 2">
    <name type="scientific">Batillaria attramentaria</name>
    <dbReference type="NCBI Taxonomy" id="370345"/>
    <lineage>
        <taxon>Eukaryota</taxon>
        <taxon>Metazoa</taxon>
        <taxon>Spiralia</taxon>
        <taxon>Lophotrochozoa</taxon>
        <taxon>Mollusca</taxon>
        <taxon>Gastropoda</taxon>
        <taxon>Caenogastropoda</taxon>
        <taxon>Sorbeoconcha</taxon>
        <taxon>Cerithioidea</taxon>
        <taxon>Batillariidae</taxon>
        <taxon>Batillaria</taxon>
    </lineage>
</organism>
<protein>
    <submittedName>
        <fullName evidence="1">Uncharacterized protein</fullName>
    </submittedName>
</protein>
<gene>
    <name evidence="1" type="ORF">BaRGS_00021064</name>
</gene>
<name>A0ABD0KLE5_9CAEN</name>
<keyword evidence="2" id="KW-1185">Reference proteome</keyword>